<dbReference type="HOGENOM" id="CLU_974101_0_0_1"/>
<dbReference type="InParanoid" id="B4M8J5"/>
<feature type="signal peptide" evidence="2">
    <location>
        <begin position="1"/>
        <end position="18"/>
    </location>
</feature>
<dbReference type="FunCoup" id="B4M8J5">
    <property type="interactions" value="25"/>
</dbReference>
<dbReference type="STRING" id="7244.B4M8J5"/>
<dbReference type="AlphaFoldDB" id="B4M8J5"/>
<dbReference type="EMBL" id="CH940654">
    <property type="protein sequence ID" value="EDW57521.1"/>
    <property type="molecule type" value="Genomic_DNA"/>
</dbReference>
<organism evidence="3 4">
    <name type="scientific">Drosophila virilis</name>
    <name type="common">Fruit fly</name>
    <dbReference type="NCBI Taxonomy" id="7244"/>
    <lineage>
        <taxon>Eukaryota</taxon>
        <taxon>Metazoa</taxon>
        <taxon>Ecdysozoa</taxon>
        <taxon>Arthropoda</taxon>
        <taxon>Hexapoda</taxon>
        <taxon>Insecta</taxon>
        <taxon>Pterygota</taxon>
        <taxon>Neoptera</taxon>
        <taxon>Endopterygota</taxon>
        <taxon>Diptera</taxon>
        <taxon>Brachycera</taxon>
        <taxon>Muscomorpha</taxon>
        <taxon>Ephydroidea</taxon>
        <taxon>Drosophilidae</taxon>
        <taxon>Drosophila</taxon>
    </lineage>
</organism>
<keyword evidence="2" id="KW-0732">Signal</keyword>
<evidence type="ECO:0000256" key="1">
    <source>
        <dbReference type="SAM" id="MobiDB-lite"/>
    </source>
</evidence>
<dbReference type="OrthoDB" id="7845329at2759"/>
<evidence type="ECO:0000313" key="3">
    <source>
        <dbReference type="EMBL" id="EDW57521.1"/>
    </source>
</evidence>
<dbReference type="eggNOG" id="ENOG502T96B">
    <property type="taxonomic scope" value="Eukaryota"/>
</dbReference>
<dbReference type="PhylomeDB" id="B4M8J5"/>
<evidence type="ECO:0000256" key="2">
    <source>
        <dbReference type="SAM" id="SignalP"/>
    </source>
</evidence>
<protein>
    <submittedName>
        <fullName evidence="3">Uncharacterized protein</fullName>
    </submittedName>
</protein>
<accession>B4M8J5</accession>
<name>B4M8J5_DROVI</name>
<dbReference type="KEGG" id="dvi:6634296"/>
<feature type="compositionally biased region" description="Basic and acidic residues" evidence="1">
    <location>
        <begin position="308"/>
        <end position="322"/>
    </location>
</feature>
<evidence type="ECO:0000313" key="4">
    <source>
        <dbReference type="Proteomes" id="UP000008792"/>
    </source>
</evidence>
<dbReference type="OMA" id="DAVQNKH"/>
<keyword evidence="4" id="KW-1185">Reference proteome</keyword>
<dbReference type="Proteomes" id="UP000008792">
    <property type="component" value="Unassembled WGS sequence"/>
</dbReference>
<feature type="chain" id="PRO_5002814764" evidence="2">
    <location>
        <begin position="19"/>
        <end position="345"/>
    </location>
</feature>
<proteinExistence type="predicted"/>
<reference evidence="3 4" key="1">
    <citation type="journal article" date="2007" name="Nature">
        <title>Evolution of genes and genomes on the Drosophila phylogeny.</title>
        <authorList>
            <consortium name="Drosophila 12 Genomes Consortium"/>
            <person name="Clark A.G."/>
            <person name="Eisen M.B."/>
            <person name="Smith D.R."/>
            <person name="Bergman C.M."/>
            <person name="Oliver B."/>
            <person name="Markow T.A."/>
            <person name="Kaufman T.C."/>
            <person name="Kellis M."/>
            <person name="Gelbart W."/>
            <person name="Iyer V.N."/>
            <person name="Pollard D.A."/>
            <person name="Sackton T.B."/>
            <person name="Larracuente A.M."/>
            <person name="Singh N.D."/>
            <person name="Abad J.P."/>
            <person name="Abt D.N."/>
            <person name="Adryan B."/>
            <person name="Aguade M."/>
            <person name="Akashi H."/>
            <person name="Anderson W.W."/>
            <person name="Aquadro C.F."/>
            <person name="Ardell D.H."/>
            <person name="Arguello R."/>
            <person name="Artieri C.G."/>
            <person name="Barbash D.A."/>
            <person name="Barker D."/>
            <person name="Barsanti P."/>
            <person name="Batterham P."/>
            <person name="Batzoglou S."/>
            <person name="Begun D."/>
            <person name="Bhutkar A."/>
            <person name="Blanco E."/>
            <person name="Bosak S.A."/>
            <person name="Bradley R.K."/>
            <person name="Brand A.D."/>
            <person name="Brent M.R."/>
            <person name="Brooks A.N."/>
            <person name="Brown R.H."/>
            <person name="Butlin R.K."/>
            <person name="Caggese C."/>
            <person name="Calvi B.R."/>
            <person name="Bernardo de Carvalho A."/>
            <person name="Caspi A."/>
            <person name="Castrezana S."/>
            <person name="Celniker S.E."/>
            <person name="Chang J.L."/>
            <person name="Chapple C."/>
            <person name="Chatterji S."/>
            <person name="Chinwalla A."/>
            <person name="Civetta A."/>
            <person name="Clifton S.W."/>
            <person name="Comeron J.M."/>
            <person name="Costello J.C."/>
            <person name="Coyne J.A."/>
            <person name="Daub J."/>
            <person name="David R.G."/>
            <person name="Delcher A.L."/>
            <person name="Delehaunty K."/>
            <person name="Do C.B."/>
            <person name="Ebling H."/>
            <person name="Edwards K."/>
            <person name="Eickbush T."/>
            <person name="Evans J.D."/>
            <person name="Filipski A."/>
            <person name="Findeiss S."/>
            <person name="Freyhult E."/>
            <person name="Fulton L."/>
            <person name="Fulton R."/>
            <person name="Garcia A.C."/>
            <person name="Gardiner A."/>
            <person name="Garfield D.A."/>
            <person name="Garvin B.E."/>
            <person name="Gibson G."/>
            <person name="Gilbert D."/>
            <person name="Gnerre S."/>
            <person name="Godfrey J."/>
            <person name="Good R."/>
            <person name="Gotea V."/>
            <person name="Gravely B."/>
            <person name="Greenberg A.J."/>
            <person name="Griffiths-Jones S."/>
            <person name="Gross S."/>
            <person name="Guigo R."/>
            <person name="Gustafson E.A."/>
            <person name="Haerty W."/>
            <person name="Hahn M.W."/>
            <person name="Halligan D.L."/>
            <person name="Halpern A.L."/>
            <person name="Halter G.M."/>
            <person name="Han M.V."/>
            <person name="Heger A."/>
            <person name="Hillier L."/>
            <person name="Hinrichs A.S."/>
            <person name="Holmes I."/>
            <person name="Hoskins R.A."/>
            <person name="Hubisz M.J."/>
            <person name="Hultmark D."/>
            <person name="Huntley M.A."/>
            <person name="Jaffe D.B."/>
            <person name="Jagadeeshan S."/>
            <person name="Jeck W.R."/>
            <person name="Johnson J."/>
            <person name="Jones C.D."/>
            <person name="Jordan W.C."/>
            <person name="Karpen G.H."/>
            <person name="Kataoka E."/>
            <person name="Keightley P.D."/>
            <person name="Kheradpour P."/>
            <person name="Kirkness E.F."/>
            <person name="Koerich L.B."/>
            <person name="Kristiansen K."/>
            <person name="Kudrna D."/>
            <person name="Kulathinal R.J."/>
            <person name="Kumar S."/>
            <person name="Kwok R."/>
            <person name="Lander E."/>
            <person name="Langley C.H."/>
            <person name="Lapoint R."/>
            <person name="Lazzaro B.P."/>
            <person name="Lee S.J."/>
            <person name="Levesque L."/>
            <person name="Li R."/>
            <person name="Lin C.F."/>
            <person name="Lin M.F."/>
            <person name="Lindblad-Toh K."/>
            <person name="Llopart A."/>
            <person name="Long M."/>
            <person name="Low L."/>
            <person name="Lozovsky E."/>
            <person name="Lu J."/>
            <person name="Luo M."/>
            <person name="Machado C.A."/>
            <person name="Makalowski W."/>
            <person name="Marzo M."/>
            <person name="Matsuda M."/>
            <person name="Matzkin L."/>
            <person name="McAllister B."/>
            <person name="McBride C.S."/>
            <person name="McKernan B."/>
            <person name="McKernan K."/>
            <person name="Mendez-Lago M."/>
            <person name="Minx P."/>
            <person name="Mollenhauer M.U."/>
            <person name="Montooth K."/>
            <person name="Mount S.M."/>
            <person name="Mu X."/>
            <person name="Myers E."/>
            <person name="Negre B."/>
            <person name="Newfeld S."/>
            <person name="Nielsen R."/>
            <person name="Noor M.A."/>
            <person name="O'Grady P."/>
            <person name="Pachter L."/>
            <person name="Papaceit M."/>
            <person name="Parisi M.J."/>
            <person name="Parisi M."/>
            <person name="Parts L."/>
            <person name="Pedersen J.S."/>
            <person name="Pesole G."/>
            <person name="Phillippy A.M."/>
            <person name="Ponting C.P."/>
            <person name="Pop M."/>
            <person name="Porcelli D."/>
            <person name="Powell J.R."/>
            <person name="Prohaska S."/>
            <person name="Pruitt K."/>
            <person name="Puig M."/>
            <person name="Quesneville H."/>
            <person name="Ram K.R."/>
            <person name="Rand D."/>
            <person name="Rasmussen M.D."/>
            <person name="Reed L.K."/>
            <person name="Reenan R."/>
            <person name="Reily A."/>
            <person name="Remington K.A."/>
            <person name="Rieger T.T."/>
            <person name="Ritchie M.G."/>
            <person name="Robin C."/>
            <person name="Rogers Y.H."/>
            <person name="Rohde C."/>
            <person name="Rozas J."/>
            <person name="Rubenfield M.J."/>
            <person name="Ruiz A."/>
            <person name="Russo S."/>
            <person name="Salzberg S.L."/>
            <person name="Sanchez-Gracia A."/>
            <person name="Saranga D.J."/>
            <person name="Sato H."/>
            <person name="Schaeffer S.W."/>
            <person name="Schatz M.C."/>
            <person name="Schlenke T."/>
            <person name="Schwartz R."/>
            <person name="Segarra C."/>
            <person name="Singh R.S."/>
            <person name="Sirot L."/>
            <person name="Sirota M."/>
            <person name="Sisneros N.B."/>
            <person name="Smith C.D."/>
            <person name="Smith T.F."/>
            <person name="Spieth J."/>
            <person name="Stage D.E."/>
            <person name="Stark A."/>
            <person name="Stephan W."/>
            <person name="Strausberg R.L."/>
            <person name="Strempel S."/>
            <person name="Sturgill D."/>
            <person name="Sutton G."/>
            <person name="Sutton G.G."/>
            <person name="Tao W."/>
            <person name="Teichmann S."/>
            <person name="Tobari Y.N."/>
            <person name="Tomimura Y."/>
            <person name="Tsolas J.M."/>
            <person name="Valente V.L."/>
            <person name="Venter E."/>
            <person name="Venter J.C."/>
            <person name="Vicario S."/>
            <person name="Vieira F.G."/>
            <person name="Vilella A.J."/>
            <person name="Villasante A."/>
            <person name="Walenz B."/>
            <person name="Wang J."/>
            <person name="Wasserman M."/>
            <person name="Watts T."/>
            <person name="Wilson D."/>
            <person name="Wilson R.K."/>
            <person name="Wing R.A."/>
            <person name="Wolfner M.F."/>
            <person name="Wong A."/>
            <person name="Wong G.K."/>
            <person name="Wu C.I."/>
            <person name="Wu G."/>
            <person name="Yamamoto D."/>
            <person name="Yang H.P."/>
            <person name="Yang S.P."/>
            <person name="Yorke J.A."/>
            <person name="Yoshida K."/>
            <person name="Zdobnov E."/>
            <person name="Zhang P."/>
            <person name="Zhang Y."/>
            <person name="Zimin A.V."/>
            <person name="Baldwin J."/>
            <person name="Abdouelleil A."/>
            <person name="Abdulkadir J."/>
            <person name="Abebe A."/>
            <person name="Abera B."/>
            <person name="Abreu J."/>
            <person name="Acer S.C."/>
            <person name="Aftuck L."/>
            <person name="Alexander A."/>
            <person name="An P."/>
            <person name="Anderson E."/>
            <person name="Anderson S."/>
            <person name="Arachi H."/>
            <person name="Azer M."/>
            <person name="Bachantsang P."/>
            <person name="Barry A."/>
            <person name="Bayul T."/>
            <person name="Berlin A."/>
            <person name="Bessette D."/>
            <person name="Bloom T."/>
            <person name="Blye J."/>
            <person name="Boguslavskiy L."/>
            <person name="Bonnet C."/>
            <person name="Boukhgalter B."/>
            <person name="Bourzgui I."/>
            <person name="Brown A."/>
            <person name="Cahill P."/>
            <person name="Channer S."/>
            <person name="Cheshatsang Y."/>
            <person name="Chuda L."/>
            <person name="Citroen M."/>
            <person name="Collymore A."/>
            <person name="Cooke P."/>
            <person name="Costello M."/>
            <person name="D'Aco K."/>
            <person name="Daza R."/>
            <person name="De Haan G."/>
            <person name="DeGray S."/>
            <person name="DeMaso C."/>
            <person name="Dhargay N."/>
            <person name="Dooley K."/>
            <person name="Dooley E."/>
            <person name="Doricent M."/>
            <person name="Dorje P."/>
            <person name="Dorjee K."/>
            <person name="Dupes A."/>
            <person name="Elong R."/>
            <person name="Falk J."/>
            <person name="Farina A."/>
            <person name="Faro S."/>
            <person name="Ferguson D."/>
            <person name="Fisher S."/>
            <person name="Foley C.D."/>
            <person name="Franke A."/>
            <person name="Friedrich D."/>
            <person name="Gadbois L."/>
            <person name="Gearin G."/>
            <person name="Gearin C.R."/>
            <person name="Giannoukos G."/>
            <person name="Goode T."/>
            <person name="Graham J."/>
            <person name="Grandbois E."/>
            <person name="Grewal S."/>
            <person name="Gyaltsen K."/>
            <person name="Hafez N."/>
            <person name="Hagos B."/>
            <person name="Hall J."/>
            <person name="Henson C."/>
            <person name="Hollinger A."/>
            <person name="Honan T."/>
            <person name="Huard M.D."/>
            <person name="Hughes L."/>
            <person name="Hurhula B."/>
            <person name="Husby M.E."/>
            <person name="Kamat A."/>
            <person name="Kanga B."/>
            <person name="Kashin S."/>
            <person name="Khazanovich D."/>
            <person name="Kisner P."/>
            <person name="Lance K."/>
            <person name="Lara M."/>
            <person name="Lee W."/>
            <person name="Lennon N."/>
            <person name="Letendre F."/>
            <person name="LeVine R."/>
            <person name="Lipovsky A."/>
            <person name="Liu X."/>
            <person name="Liu J."/>
            <person name="Liu S."/>
            <person name="Lokyitsang T."/>
            <person name="Lokyitsang Y."/>
            <person name="Lubonja R."/>
            <person name="Lui A."/>
            <person name="MacDonald P."/>
            <person name="Magnisalis V."/>
            <person name="Maru K."/>
            <person name="Matthews C."/>
            <person name="McCusker W."/>
            <person name="McDonough S."/>
            <person name="Mehta T."/>
            <person name="Meldrim J."/>
            <person name="Meneus L."/>
            <person name="Mihai O."/>
            <person name="Mihalev A."/>
            <person name="Mihova T."/>
            <person name="Mittelman R."/>
            <person name="Mlenga V."/>
            <person name="Montmayeur A."/>
            <person name="Mulrain L."/>
            <person name="Navidi A."/>
            <person name="Naylor J."/>
            <person name="Negash T."/>
            <person name="Nguyen T."/>
            <person name="Nguyen N."/>
            <person name="Nicol R."/>
            <person name="Norbu C."/>
            <person name="Norbu N."/>
            <person name="Novod N."/>
            <person name="O'Neill B."/>
            <person name="Osman S."/>
            <person name="Markiewicz E."/>
            <person name="Oyono O.L."/>
            <person name="Patti C."/>
            <person name="Phunkhang P."/>
            <person name="Pierre F."/>
            <person name="Priest M."/>
            <person name="Raghuraman S."/>
            <person name="Rege F."/>
            <person name="Reyes R."/>
            <person name="Rise C."/>
            <person name="Rogov P."/>
            <person name="Ross K."/>
            <person name="Ryan E."/>
            <person name="Settipalli S."/>
            <person name="Shea T."/>
            <person name="Sherpa N."/>
            <person name="Shi L."/>
            <person name="Shih D."/>
            <person name="Sparrow T."/>
            <person name="Spaulding J."/>
            <person name="Stalker J."/>
            <person name="Stange-Thomann N."/>
            <person name="Stavropoulos S."/>
            <person name="Stone C."/>
            <person name="Strader C."/>
            <person name="Tesfaye S."/>
            <person name="Thomson T."/>
            <person name="Thoulutsang Y."/>
            <person name="Thoulutsang D."/>
            <person name="Topham K."/>
            <person name="Topping I."/>
            <person name="Tsamla T."/>
            <person name="Vassiliev H."/>
            <person name="Vo A."/>
            <person name="Wangchuk T."/>
            <person name="Wangdi T."/>
            <person name="Weiand M."/>
            <person name="Wilkinson J."/>
            <person name="Wilson A."/>
            <person name="Yadav S."/>
            <person name="Young G."/>
            <person name="Yu Q."/>
            <person name="Zembek L."/>
            <person name="Zhong D."/>
            <person name="Zimmer A."/>
            <person name="Zwirko Z."/>
            <person name="Jaffe D.B."/>
            <person name="Alvarez P."/>
            <person name="Brockman W."/>
            <person name="Butler J."/>
            <person name="Chin C."/>
            <person name="Gnerre S."/>
            <person name="Grabherr M."/>
            <person name="Kleber M."/>
            <person name="Mauceli E."/>
            <person name="MacCallum I."/>
        </authorList>
    </citation>
    <scope>NUCLEOTIDE SEQUENCE [LARGE SCALE GENOMIC DNA]</scope>
    <source>
        <strain evidence="4">Tucson 15010-1051.87</strain>
    </source>
</reference>
<sequence>MKSQLVVLIVCLAALCVAEEQQAEQQAAVAKHVEHGQNPNNDPIRRILEENTEVLQKLDIKAHSISNSQKGIENKLRLLGQDVAGIGRLEDGLKKLERVSESNFQQTANGIKILSASIRAAENRTDRAIVSLARGQQDIKQVLVKVDANQNRYERNLDQVAKSVHQHLSGLDNLLKQSVLKELVALVQLAKKLDHAQRHIEGKVNHLDELTALSSITANKVQHLELGLRSVNSTQQRQLAAIGQTVQQVGATTWQIDNKLGVLLSTQKNIERALVECKKCYREPEHKDHVKLPEHPQEHWEQPAYINYEHKDQHKTPSKPDYDSGYANADEASYLYQLWYGKDDK</sequence>
<gene>
    <name evidence="3" type="primary">Dvir\GJ18135</name>
    <name evidence="3" type="ORF">Dvir_GJ18135</name>
</gene>
<feature type="region of interest" description="Disordered" evidence="1">
    <location>
        <begin position="307"/>
        <end position="326"/>
    </location>
</feature>